<dbReference type="EMBL" id="CATQJL010000001">
    <property type="protein sequence ID" value="CAJ0590254.1"/>
    <property type="molecule type" value="Genomic_DNA"/>
</dbReference>
<gene>
    <name evidence="2" type="ORF">CYNAS_LOCUS2237</name>
</gene>
<evidence type="ECO:0000313" key="3">
    <source>
        <dbReference type="Proteomes" id="UP001176961"/>
    </source>
</evidence>
<evidence type="ECO:0000313" key="2">
    <source>
        <dbReference type="EMBL" id="CAJ0590254.1"/>
    </source>
</evidence>
<feature type="signal peptide" evidence="1">
    <location>
        <begin position="1"/>
        <end position="17"/>
    </location>
</feature>
<accession>A0AA36DPJ2</accession>
<keyword evidence="1" id="KW-0732">Signal</keyword>
<protein>
    <submittedName>
        <fullName evidence="2">Uncharacterized protein</fullName>
    </submittedName>
</protein>
<proteinExistence type="predicted"/>
<dbReference type="AlphaFoldDB" id="A0AA36DPJ2"/>
<evidence type="ECO:0000256" key="1">
    <source>
        <dbReference type="SAM" id="SignalP"/>
    </source>
</evidence>
<sequence>MFLSIATLFATALCVTGLERGRPVCSIDFEEDESMADFRKFANAPAKIEAFLGKTLADDDRTRRYEVYHSNPSWVAMLVNVVEKKAGERHFIRLSRKGHRWIPITIKEKGFEKWKTVCTL</sequence>
<reference evidence="2" key="1">
    <citation type="submission" date="2023-07" db="EMBL/GenBank/DDBJ databases">
        <authorList>
            <consortium name="CYATHOMIX"/>
        </authorList>
    </citation>
    <scope>NUCLEOTIDE SEQUENCE</scope>
    <source>
        <strain evidence="2">N/A</strain>
    </source>
</reference>
<comment type="caution">
    <text evidence="2">The sequence shown here is derived from an EMBL/GenBank/DDBJ whole genome shotgun (WGS) entry which is preliminary data.</text>
</comment>
<name>A0AA36DPJ2_CYLNA</name>
<organism evidence="2 3">
    <name type="scientific">Cylicocyclus nassatus</name>
    <name type="common">Nematode worm</name>
    <dbReference type="NCBI Taxonomy" id="53992"/>
    <lineage>
        <taxon>Eukaryota</taxon>
        <taxon>Metazoa</taxon>
        <taxon>Ecdysozoa</taxon>
        <taxon>Nematoda</taxon>
        <taxon>Chromadorea</taxon>
        <taxon>Rhabditida</taxon>
        <taxon>Rhabditina</taxon>
        <taxon>Rhabditomorpha</taxon>
        <taxon>Strongyloidea</taxon>
        <taxon>Strongylidae</taxon>
        <taxon>Cylicocyclus</taxon>
    </lineage>
</organism>
<dbReference type="Proteomes" id="UP001176961">
    <property type="component" value="Unassembled WGS sequence"/>
</dbReference>
<keyword evidence="3" id="KW-1185">Reference proteome</keyword>
<feature type="chain" id="PRO_5041409603" evidence="1">
    <location>
        <begin position="18"/>
        <end position="120"/>
    </location>
</feature>